<name>A0A6J4SW35_9ACTN</name>
<organism evidence="2">
    <name type="scientific">uncultured Rubrobacteraceae bacterium</name>
    <dbReference type="NCBI Taxonomy" id="349277"/>
    <lineage>
        <taxon>Bacteria</taxon>
        <taxon>Bacillati</taxon>
        <taxon>Actinomycetota</taxon>
        <taxon>Rubrobacteria</taxon>
        <taxon>Rubrobacterales</taxon>
        <taxon>Rubrobacteraceae</taxon>
        <taxon>environmental samples</taxon>
    </lineage>
</organism>
<proteinExistence type="predicted"/>
<feature type="region of interest" description="Disordered" evidence="1">
    <location>
        <begin position="1"/>
        <end position="102"/>
    </location>
</feature>
<evidence type="ECO:0000256" key="1">
    <source>
        <dbReference type="SAM" id="MobiDB-lite"/>
    </source>
</evidence>
<feature type="compositionally biased region" description="Basic residues" evidence="1">
    <location>
        <begin position="41"/>
        <end position="78"/>
    </location>
</feature>
<accession>A0A6J4SW35</accession>
<protein>
    <submittedName>
        <fullName evidence="2">Uncharacterized protein</fullName>
    </submittedName>
</protein>
<gene>
    <name evidence="2" type="ORF">AVDCRST_MAG12-3019</name>
</gene>
<sequence length="102" mass="11865">DRGRAEAPGEPVADRPRRDHDQGLGGRQDRGHGGRGGRGGPHGRRRLQVRRWPARGHHGIGEHHPRRQRRGRLRRGRHRPEDGHRLRQEHPRHRRRGAAEDH</sequence>
<dbReference type="AlphaFoldDB" id="A0A6J4SW35"/>
<feature type="compositionally biased region" description="Basic and acidic residues" evidence="1">
    <location>
        <begin position="79"/>
        <end position="89"/>
    </location>
</feature>
<feature type="non-terminal residue" evidence="2">
    <location>
        <position position="1"/>
    </location>
</feature>
<reference evidence="2" key="1">
    <citation type="submission" date="2020-02" db="EMBL/GenBank/DDBJ databases">
        <authorList>
            <person name="Meier V. D."/>
        </authorList>
    </citation>
    <scope>NUCLEOTIDE SEQUENCE</scope>
    <source>
        <strain evidence="2">AVDCRST_MAG12</strain>
    </source>
</reference>
<feature type="compositionally biased region" description="Basic and acidic residues" evidence="1">
    <location>
        <begin position="1"/>
        <end position="32"/>
    </location>
</feature>
<evidence type="ECO:0000313" key="2">
    <source>
        <dbReference type="EMBL" id="CAA9507117.1"/>
    </source>
</evidence>
<feature type="non-terminal residue" evidence="2">
    <location>
        <position position="102"/>
    </location>
</feature>
<dbReference type="EMBL" id="CADCVK010000423">
    <property type="protein sequence ID" value="CAA9507117.1"/>
    <property type="molecule type" value="Genomic_DNA"/>
</dbReference>